<dbReference type="Proteomes" id="UP000027265">
    <property type="component" value="Unassembled WGS sequence"/>
</dbReference>
<evidence type="ECO:0000256" key="1">
    <source>
        <dbReference type="SAM" id="MobiDB-lite"/>
    </source>
</evidence>
<name>A0A067Q800_9AGAM</name>
<dbReference type="AlphaFoldDB" id="A0A067Q800"/>
<protein>
    <submittedName>
        <fullName evidence="2">Uncharacterized protein</fullName>
    </submittedName>
</protein>
<reference evidence="3" key="1">
    <citation type="journal article" date="2014" name="Proc. Natl. Acad. Sci. U.S.A.">
        <title>Extensive sampling of basidiomycete genomes demonstrates inadequacy of the white-rot/brown-rot paradigm for wood decay fungi.</title>
        <authorList>
            <person name="Riley R."/>
            <person name="Salamov A.A."/>
            <person name="Brown D.W."/>
            <person name="Nagy L.G."/>
            <person name="Floudas D."/>
            <person name="Held B.W."/>
            <person name="Levasseur A."/>
            <person name="Lombard V."/>
            <person name="Morin E."/>
            <person name="Otillar R."/>
            <person name="Lindquist E.A."/>
            <person name="Sun H."/>
            <person name="LaButti K.M."/>
            <person name="Schmutz J."/>
            <person name="Jabbour D."/>
            <person name="Luo H."/>
            <person name="Baker S.E."/>
            <person name="Pisabarro A.G."/>
            <person name="Walton J.D."/>
            <person name="Blanchette R.A."/>
            <person name="Henrissat B."/>
            <person name="Martin F."/>
            <person name="Cullen D."/>
            <person name="Hibbett D.S."/>
            <person name="Grigoriev I.V."/>
        </authorList>
    </citation>
    <scope>NUCLEOTIDE SEQUENCE [LARGE SCALE GENOMIC DNA]</scope>
    <source>
        <strain evidence="3">MUCL 33604</strain>
    </source>
</reference>
<proteinExistence type="predicted"/>
<dbReference type="HOGENOM" id="CLU_021749_0_0_1"/>
<evidence type="ECO:0000313" key="3">
    <source>
        <dbReference type="Proteomes" id="UP000027265"/>
    </source>
</evidence>
<feature type="compositionally biased region" description="Basic residues" evidence="1">
    <location>
        <begin position="840"/>
        <end position="849"/>
    </location>
</feature>
<feature type="region of interest" description="Disordered" evidence="1">
    <location>
        <begin position="770"/>
        <end position="792"/>
    </location>
</feature>
<keyword evidence="3" id="KW-1185">Reference proteome</keyword>
<dbReference type="STRING" id="933084.A0A067Q800"/>
<dbReference type="InParanoid" id="A0A067Q800"/>
<accession>A0A067Q800</accession>
<gene>
    <name evidence="2" type="ORF">JAAARDRAFT_30185</name>
</gene>
<feature type="region of interest" description="Disordered" evidence="1">
    <location>
        <begin position="677"/>
        <end position="716"/>
    </location>
</feature>
<feature type="region of interest" description="Disordered" evidence="1">
    <location>
        <begin position="820"/>
        <end position="855"/>
    </location>
</feature>
<organism evidence="2 3">
    <name type="scientific">Jaapia argillacea MUCL 33604</name>
    <dbReference type="NCBI Taxonomy" id="933084"/>
    <lineage>
        <taxon>Eukaryota</taxon>
        <taxon>Fungi</taxon>
        <taxon>Dikarya</taxon>
        <taxon>Basidiomycota</taxon>
        <taxon>Agaricomycotina</taxon>
        <taxon>Agaricomycetes</taxon>
        <taxon>Agaricomycetidae</taxon>
        <taxon>Jaapiales</taxon>
        <taxon>Jaapiaceae</taxon>
        <taxon>Jaapia</taxon>
    </lineage>
</organism>
<dbReference type="OrthoDB" id="270318at2759"/>
<sequence>MDRLCDEILQLVLFELDDPTNFTLLSKRYLTFSQDAYVRASYFLARHGRMQAIFWALGRGKLMSEKVVDILLSCGAYLSRYLVQVAIHHYFRTAAHFVKTSWVRSLPLPVMIHFMKVGTDLYGDVPTGKGDDDGSLFSLFLNESRFPQSMKSVQWEEIRDIIQKYKFMPFCNKDPIMATFPLALAVEPRLLPYAKENGFHMDSKYRDFVFRKMFERPNISSETRTDDIVQNVRELCRLDSKMFLSRTVAAEVCMECKANEGAYNALKQLDKSGDLLFELRDVVEELMKLFVNTRSITLAPTINVLRQLWADYPSKDPTVRLVMLLTVFLSDNCFAHTTPATLKTKLDALGLTPLSKDDIFEVLINPFVERFIPILEYAKVEVGLKQQAVKELIEEVAARCLEIGCKGKMLRKLIDGYPFIYDTISELVLQRYQIFVQDLPSAEDEKACAAYEAKLCRDFARAYEQLVVAANTENGDQNVAAEPTPNAERTDEVEVDDAMDVDGPHHIEAEAAESTLDREPELGRVGQETLTAMIQFDEQAPTRSGRRRYQLYNYADVSGRLHYPADPLQVGRWIATQFGRDSPVTAIFMTHAVINDNSAVLQWYFGTHDSASGSIKSHVPLTLKHFKMLQRLGRAPNWALYHEIEYGAEFYFSEDDYLPATTGTTSFGKPAQRVRVKLETSPSGLPSSSSAFSADPQTSSRGKKRPRRTASTSVKSYVVPDSDDEAIADDSADTALSHKMKLQAKKRKDETTLSRWVKHLSILLKEEQKKYKEKKKRVEKSAPEGSKVKVPKSEFLRSLSANLRDLRKLDREKRRSLYGSDVADDDFSEGDDDEYQARGSRGKRRKANHHNGDDD</sequence>
<evidence type="ECO:0000313" key="2">
    <source>
        <dbReference type="EMBL" id="KDQ62290.1"/>
    </source>
</evidence>
<dbReference type="EMBL" id="KL197711">
    <property type="protein sequence ID" value="KDQ62290.1"/>
    <property type="molecule type" value="Genomic_DNA"/>
</dbReference>
<feature type="compositionally biased region" description="Acidic residues" evidence="1">
    <location>
        <begin position="822"/>
        <end position="834"/>
    </location>
</feature>
<feature type="compositionally biased region" description="Low complexity" evidence="1">
    <location>
        <begin position="681"/>
        <end position="700"/>
    </location>
</feature>